<dbReference type="EMBL" id="JDVG02000515">
    <property type="protein sequence ID" value="KFB71628.1"/>
    <property type="molecule type" value="Genomic_DNA"/>
</dbReference>
<dbReference type="InterPro" id="IPR001036">
    <property type="entry name" value="Acrflvin-R"/>
</dbReference>
<dbReference type="GO" id="GO:0042910">
    <property type="term" value="F:xenobiotic transmembrane transporter activity"/>
    <property type="evidence" value="ECO:0007669"/>
    <property type="project" value="TreeGrafter"/>
</dbReference>
<accession>A0A080LT98</accession>
<keyword evidence="1" id="KW-0472">Membrane</keyword>
<feature type="transmembrane region" description="Helical" evidence="1">
    <location>
        <begin position="306"/>
        <end position="329"/>
    </location>
</feature>
<evidence type="ECO:0000313" key="3">
    <source>
        <dbReference type="Proteomes" id="UP000020077"/>
    </source>
</evidence>
<keyword evidence="1" id="KW-0812">Transmembrane</keyword>
<dbReference type="Proteomes" id="UP000020077">
    <property type="component" value="Unassembled WGS sequence"/>
</dbReference>
<organism evidence="2 3">
    <name type="scientific">Candidatus Accumulibacter phosphatis</name>
    <dbReference type="NCBI Taxonomy" id="327160"/>
    <lineage>
        <taxon>Bacteria</taxon>
        <taxon>Pseudomonadati</taxon>
        <taxon>Pseudomonadota</taxon>
        <taxon>Betaproteobacteria</taxon>
        <taxon>Candidatus Accumulibacter</taxon>
    </lineage>
</organism>
<dbReference type="SUPFAM" id="SSF82866">
    <property type="entry name" value="Multidrug efflux transporter AcrB transmembrane domain"/>
    <property type="match status" value="1"/>
</dbReference>
<dbReference type="SUPFAM" id="SSF82693">
    <property type="entry name" value="Multidrug efflux transporter AcrB pore domain, PN1, PN2, PC1 and PC2 subdomains"/>
    <property type="match status" value="1"/>
</dbReference>
<protein>
    <submittedName>
        <fullName evidence="2">Efflux pump membrane transporter BepE</fullName>
    </submittedName>
</protein>
<reference evidence="2 3" key="1">
    <citation type="submission" date="2014-02" db="EMBL/GenBank/DDBJ databases">
        <title>Expanding our view of genomic diversity in Candidatus Accumulibacter clades.</title>
        <authorList>
            <person name="Skennerton C.T."/>
            <person name="Barr J.J."/>
            <person name="Slater F.R."/>
            <person name="Bond P.L."/>
            <person name="Tyson G.W."/>
        </authorList>
    </citation>
    <scope>NUCLEOTIDE SEQUENCE [LARGE SCALE GENOMIC DNA]</scope>
    <source>
        <strain evidence="3">BA-91</strain>
    </source>
</reference>
<dbReference type="InterPro" id="IPR027463">
    <property type="entry name" value="AcrB_DN_DC_subdom"/>
</dbReference>
<evidence type="ECO:0000313" key="2">
    <source>
        <dbReference type="EMBL" id="KFB71628.1"/>
    </source>
</evidence>
<gene>
    <name evidence="2" type="primary">bepE</name>
    <name evidence="2" type="ORF">AW09_003232</name>
</gene>
<dbReference type="PANTHER" id="PTHR32063:SF13">
    <property type="entry name" value="MULTIDRUG EFFLUX PUMP SUBUNIT ACRB-RELATED"/>
    <property type="match status" value="1"/>
</dbReference>
<dbReference type="Gene3D" id="3.30.70.1440">
    <property type="entry name" value="Multidrug efflux transporter AcrB pore domain"/>
    <property type="match status" value="1"/>
</dbReference>
<dbReference type="Gene3D" id="3.30.70.1430">
    <property type="entry name" value="Multidrug efflux transporter AcrB pore domain"/>
    <property type="match status" value="1"/>
</dbReference>
<feature type="transmembrane region" description="Helical" evidence="1">
    <location>
        <begin position="266"/>
        <end position="286"/>
    </location>
</feature>
<evidence type="ECO:0000256" key="1">
    <source>
        <dbReference type="SAM" id="Phobius"/>
    </source>
</evidence>
<dbReference type="Gene3D" id="3.30.2090.10">
    <property type="entry name" value="Multidrug efflux transporter AcrB TolC docking domain, DN and DC subdomains"/>
    <property type="match status" value="1"/>
</dbReference>
<feature type="transmembrane region" description="Helical" evidence="1">
    <location>
        <begin position="389"/>
        <end position="408"/>
    </location>
</feature>
<comment type="caution">
    <text evidence="2">The sequence shown here is derived from an EMBL/GenBank/DDBJ whole genome shotgun (WGS) entry which is preliminary data.</text>
</comment>
<keyword evidence="1" id="KW-1133">Transmembrane helix</keyword>
<dbReference type="PANTHER" id="PTHR32063">
    <property type="match status" value="1"/>
</dbReference>
<dbReference type="AlphaFoldDB" id="A0A080LT98"/>
<dbReference type="SUPFAM" id="SSF82714">
    <property type="entry name" value="Multidrug efflux transporter AcrB TolC docking domain, DN and DC subdomains"/>
    <property type="match status" value="1"/>
</dbReference>
<dbReference type="Pfam" id="PF00873">
    <property type="entry name" value="ACR_tran"/>
    <property type="match status" value="1"/>
</dbReference>
<sequence precursor="true">MTQKPWHERQTTSQQLVGELFMKTAGIREALVLAFNPPAIFGLGTAGGYEFFIQNRGDGGSRRLQEVLQQFLARANSDPQLGGAQTLWRASVPQLFVDVDREKAKKAGVAIDEVFAALSSTLGTYYVNDFNKYGRTWQVLMSAEPEYRKRPDDIEGLYVRSQKGEMVPLSALVNVKHASGPDSLDRFNNLPAVKVIGQTAPGISSGQGIARVEQIAKEVLPPDFSFDWGGSSYQEKKSSGASTFALGLAVVMVFLILAAQYEKWSLPLSVLLALPFGTFGALVAIWAKNLIGPFFHATPLTNDVYFQIGLVTLLGLAAKNAILIVEFAVLKHAEGLSASASAIEAARLRFRPILMTSLAFILGVLPLAISTGAGAGARHSVGTGVMGGMIAATLLAVFHVPLFFKVLYDRRIRETRSHDELLDEVRHLHHVIPVVPPAPEPLAKGGKHD</sequence>
<dbReference type="GO" id="GO:0005886">
    <property type="term" value="C:plasma membrane"/>
    <property type="evidence" value="ECO:0007669"/>
    <property type="project" value="TreeGrafter"/>
</dbReference>
<name>A0A080LT98_9PROT</name>
<proteinExistence type="predicted"/>
<feature type="transmembrane region" description="Helical" evidence="1">
    <location>
        <begin position="350"/>
        <end position="369"/>
    </location>
</feature>
<dbReference type="Gene3D" id="1.20.1640.10">
    <property type="entry name" value="Multidrug efflux transporter AcrB transmembrane domain"/>
    <property type="match status" value="1"/>
</dbReference>
<feature type="transmembrane region" description="Helical" evidence="1">
    <location>
        <begin position="241"/>
        <end position="259"/>
    </location>
</feature>